<evidence type="ECO:0000256" key="3">
    <source>
        <dbReference type="SAM" id="MobiDB-lite"/>
    </source>
</evidence>
<feature type="compositionally biased region" description="Basic and acidic residues" evidence="3">
    <location>
        <begin position="19"/>
        <end position="30"/>
    </location>
</feature>
<name>A0A1Y1W011_9FUNG</name>
<feature type="compositionally biased region" description="Basic and acidic residues" evidence="3">
    <location>
        <begin position="106"/>
        <end position="120"/>
    </location>
</feature>
<evidence type="ECO:0000259" key="4">
    <source>
        <dbReference type="SMART" id="SM00993"/>
    </source>
</evidence>
<evidence type="ECO:0000313" key="6">
    <source>
        <dbReference type="Proteomes" id="UP000193922"/>
    </source>
</evidence>
<gene>
    <name evidence="5" type="ORF">DL89DRAFT_259968</name>
</gene>
<dbReference type="GeneID" id="63802378"/>
<dbReference type="STRING" id="61395.A0A1Y1W011"/>
<comment type="similarity">
    <text evidence="1">Belongs to the VPS72/YL1 family.</text>
</comment>
<evidence type="ECO:0000256" key="1">
    <source>
        <dbReference type="ARBA" id="ARBA00006832"/>
    </source>
</evidence>
<dbReference type="PANTHER" id="PTHR13275:SF4">
    <property type="entry name" value="VACUOLAR PROTEIN SORTING-ASSOCIATED PROTEIN 72 HOMOLOG"/>
    <property type="match status" value="1"/>
</dbReference>
<dbReference type="PANTHER" id="PTHR13275">
    <property type="entry name" value="YL-1 PROTEIN TRANSCRIPTION FACTOR-LIKE 1"/>
    <property type="match status" value="1"/>
</dbReference>
<dbReference type="GO" id="GO:0005634">
    <property type="term" value="C:nucleus"/>
    <property type="evidence" value="ECO:0007669"/>
    <property type="project" value="TreeGrafter"/>
</dbReference>
<dbReference type="OrthoDB" id="78296at2759"/>
<evidence type="ECO:0000256" key="2">
    <source>
        <dbReference type="SAM" id="Coils"/>
    </source>
</evidence>
<accession>A0A1Y1W011</accession>
<feature type="compositionally biased region" description="Low complexity" evidence="3">
    <location>
        <begin position="122"/>
        <end position="134"/>
    </location>
</feature>
<reference evidence="5 6" key="1">
    <citation type="submission" date="2016-07" db="EMBL/GenBank/DDBJ databases">
        <title>Pervasive Adenine N6-methylation of Active Genes in Fungi.</title>
        <authorList>
            <consortium name="DOE Joint Genome Institute"/>
            <person name="Mondo S.J."/>
            <person name="Dannebaum R.O."/>
            <person name="Kuo R.C."/>
            <person name="Labutti K."/>
            <person name="Haridas S."/>
            <person name="Kuo A."/>
            <person name="Salamov A."/>
            <person name="Ahrendt S.R."/>
            <person name="Lipzen A."/>
            <person name="Sullivan W."/>
            <person name="Andreopoulos W.B."/>
            <person name="Clum A."/>
            <person name="Lindquist E."/>
            <person name="Daum C."/>
            <person name="Ramamoorthy G.K."/>
            <person name="Gryganskyi A."/>
            <person name="Culley D."/>
            <person name="Magnuson J.K."/>
            <person name="James T.Y."/>
            <person name="O'Malley M.A."/>
            <person name="Stajich J.E."/>
            <person name="Spatafora J.W."/>
            <person name="Visel A."/>
            <person name="Grigoriev I.V."/>
        </authorList>
    </citation>
    <scope>NUCLEOTIDE SEQUENCE [LARGE SCALE GENOMIC DNA]</scope>
    <source>
        <strain evidence="5 6">ATCC 12442</strain>
    </source>
</reference>
<protein>
    <submittedName>
        <fullName evidence="5">YL1-domain-containing protein</fullName>
    </submittedName>
</protein>
<dbReference type="AlphaFoldDB" id="A0A1Y1W011"/>
<feature type="compositionally biased region" description="Basic residues" evidence="3">
    <location>
        <begin position="1"/>
        <end position="10"/>
    </location>
</feature>
<dbReference type="Pfam" id="PF08265">
    <property type="entry name" value="YL1_C"/>
    <property type="match status" value="1"/>
</dbReference>
<dbReference type="RefSeq" id="XP_040740819.1">
    <property type="nucleotide sequence ID" value="XM_040885730.1"/>
</dbReference>
<dbReference type="EMBL" id="MCFD01000014">
    <property type="protein sequence ID" value="ORX66860.1"/>
    <property type="molecule type" value="Genomic_DNA"/>
</dbReference>
<keyword evidence="2" id="KW-0175">Coiled coil</keyword>
<feature type="compositionally biased region" description="Acidic residues" evidence="3">
    <location>
        <begin position="48"/>
        <end position="61"/>
    </location>
</feature>
<keyword evidence="6" id="KW-1185">Reference proteome</keyword>
<feature type="compositionally biased region" description="Basic residues" evidence="3">
    <location>
        <begin position="85"/>
        <end position="95"/>
    </location>
</feature>
<comment type="caution">
    <text evidence="5">The sequence shown here is derived from an EMBL/GenBank/DDBJ whole genome shotgun (WGS) entry which is preliminary data.</text>
</comment>
<feature type="domain" description="Vps72/YL1 C-terminal" evidence="4">
    <location>
        <begin position="264"/>
        <end position="293"/>
    </location>
</feature>
<dbReference type="Proteomes" id="UP000193922">
    <property type="component" value="Unassembled WGS sequence"/>
</dbReference>
<dbReference type="InterPro" id="IPR013272">
    <property type="entry name" value="Vps72/YL1_C"/>
</dbReference>
<dbReference type="SMART" id="SM00993">
    <property type="entry name" value="YL1_C"/>
    <property type="match status" value="1"/>
</dbReference>
<organism evidence="5 6">
    <name type="scientific">Linderina pennispora</name>
    <dbReference type="NCBI Taxonomy" id="61395"/>
    <lineage>
        <taxon>Eukaryota</taxon>
        <taxon>Fungi</taxon>
        <taxon>Fungi incertae sedis</taxon>
        <taxon>Zoopagomycota</taxon>
        <taxon>Kickxellomycotina</taxon>
        <taxon>Kickxellomycetes</taxon>
        <taxon>Kickxellales</taxon>
        <taxon>Kickxellaceae</taxon>
        <taxon>Linderina</taxon>
    </lineage>
</organism>
<proteinExistence type="inferred from homology"/>
<dbReference type="Pfam" id="PF05764">
    <property type="entry name" value="YL1"/>
    <property type="match status" value="1"/>
</dbReference>
<evidence type="ECO:0000313" key="5">
    <source>
        <dbReference type="EMBL" id="ORX66860.1"/>
    </source>
</evidence>
<dbReference type="InterPro" id="IPR046757">
    <property type="entry name" value="YL1_N"/>
</dbReference>
<feature type="region of interest" description="Disordered" evidence="3">
    <location>
        <begin position="1"/>
        <end position="62"/>
    </location>
</feature>
<sequence length="316" mass="35865">MSATAKRSRRANAGNKLRTMVEEEQAKLDSGEIAGSDEDEDFVKKGDEEDVVDSDFEETDSEVEHAAADASKLAEALIAKAERRQKRKLAKKRIVPRFASLKTKAKKEPSDSDSTRKSKAPEFAVRFSSRSSAVRKAKESDMLKHEREVMADIKRRHKKPKKAEEAALTQEELLEEAKQTEKLNMEKLKEFQEMAAEEKMRQRAASARKAPLIIQPVVHWKSAAVSSGEPLVREVKTEYSLDEIDDKHYPVNPWSRRMLIKDPPLCPVTGLPARYFHPRVRVPYANARAYRVLEELARGEHAYFYDLGVWGSSASL</sequence>
<feature type="coiled-coil region" evidence="2">
    <location>
        <begin position="163"/>
        <end position="190"/>
    </location>
</feature>
<feature type="region of interest" description="Disordered" evidence="3">
    <location>
        <begin position="85"/>
        <end position="143"/>
    </location>
</feature>